<sequence>MAANIGLWFLAVYIAVFVVAAYKAGEFQWLWASIVLWLGFGFIGARLLPGIWGITHLSTAYMPHFYIVLGSIFFFVNRWKKIPQGSGWYAEGGNPFLSLFAVSGALLSFVWLVLALIVYSRYPTGLTPYVSAGLLHLYWLEPVYWVCMQVVLMLLFYFHRSIIVGMPANFFSSRQLHAGLLLAFFLQTAFVVKTMLEIRY</sequence>
<dbReference type="EMBL" id="JTDO01000003">
    <property type="protein sequence ID" value="KLT73423.1"/>
    <property type="molecule type" value="Genomic_DNA"/>
</dbReference>
<evidence type="ECO:0000256" key="1">
    <source>
        <dbReference type="SAM" id="Phobius"/>
    </source>
</evidence>
<dbReference type="AlphaFoldDB" id="A0A0J1C560"/>
<protein>
    <submittedName>
        <fullName evidence="2">Membrane protein</fullName>
    </submittedName>
</protein>
<feature type="transmembrane region" description="Helical" evidence="1">
    <location>
        <begin position="96"/>
        <end position="119"/>
    </location>
</feature>
<gene>
    <name evidence="2" type="ORF">PL75_02260</name>
</gene>
<organism evidence="2 3">
    <name type="scientific">Neisseria arctica</name>
    <dbReference type="NCBI Taxonomy" id="1470200"/>
    <lineage>
        <taxon>Bacteria</taxon>
        <taxon>Pseudomonadati</taxon>
        <taxon>Pseudomonadota</taxon>
        <taxon>Betaproteobacteria</taxon>
        <taxon>Neisseriales</taxon>
        <taxon>Neisseriaceae</taxon>
        <taxon>Neisseria</taxon>
    </lineage>
</organism>
<dbReference type="Proteomes" id="UP000036027">
    <property type="component" value="Unassembled WGS sequence"/>
</dbReference>
<feature type="transmembrane region" description="Helical" evidence="1">
    <location>
        <begin position="54"/>
        <end position="76"/>
    </location>
</feature>
<dbReference type="PATRIC" id="fig|1470200.3.peg.1524"/>
<feature type="transmembrane region" description="Helical" evidence="1">
    <location>
        <begin position="139"/>
        <end position="158"/>
    </location>
</feature>
<keyword evidence="3" id="KW-1185">Reference proteome</keyword>
<name>A0A0J1C560_9NEIS</name>
<dbReference type="RefSeq" id="WP_047760297.1">
    <property type="nucleotide sequence ID" value="NZ_CP091510.1"/>
</dbReference>
<dbReference type="OrthoDB" id="8613517at2"/>
<proteinExistence type="predicted"/>
<evidence type="ECO:0000313" key="3">
    <source>
        <dbReference type="Proteomes" id="UP000036027"/>
    </source>
</evidence>
<feature type="transmembrane region" description="Helical" evidence="1">
    <location>
        <begin position="29"/>
        <end position="48"/>
    </location>
</feature>
<feature type="transmembrane region" description="Helical" evidence="1">
    <location>
        <begin position="6"/>
        <end position="22"/>
    </location>
</feature>
<feature type="transmembrane region" description="Helical" evidence="1">
    <location>
        <begin position="178"/>
        <end position="196"/>
    </location>
</feature>
<evidence type="ECO:0000313" key="2">
    <source>
        <dbReference type="EMBL" id="KLT73423.1"/>
    </source>
</evidence>
<reference evidence="2 3" key="1">
    <citation type="submission" date="2014-11" db="EMBL/GenBank/DDBJ databases">
        <title>Genome of a novel goose pathogen.</title>
        <authorList>
            <person name="Hansen C.M."/>
            <person name="Hueffer K."/>
            <person name="Choi S.C."/>
        </authorList>
    </citation>
    <scope>NUCLEOTIDE SEQUENCE [LARGE SCALE GENOMIC DNA]</scope>
    <source>
        <strain evidence="2 3">KH1503</strain>
    </source>
</reference>
<keyword evidence="1" id="KW-0812">Transmembrane</keyword>
<keyword evidence="1" id="KW-0472">Membrane</keyword>
<keyword evidence="1" id="KW-1133">Transmembrane helix</keyword>
<accession>A0A0J1C560</accession>
<comment type="caution">
    <text evidence="2">The sequence shown here is derived from an EMBL/GenBank/DDBJ whole genome shotgun (WGS) entry which is preliminary data.</text>
</comment>